<organism evidence="3">
    <name type="scientific">Enterobacter cloacae</name>
    <dbReference type="NCBI Taxonomy" id="550"/>
    <lineage>
        <taxon>Bacteria</taxon>
        <taxon>Pseudomonadati</taxon>
        <taxon>Pseudomonadota</taxon>
        <taxon>Gammaproteobacteria</taxon>
        <taxon>Enterobacterales</taxon>
        <taxon>Enterobacteriaceae</taxon>
        <taxon>Enterobacter</taxon>
        <taxon>Enterobacter cloacae complex</taxon>
    </lineage>
</organism>
<evidence type="ECO:0000259" key="2">
    <source>
        <dbReference type="Pfam" id="PF13439"/>
    </source>
</evidence>
<dbReference type="CDD" id="cd03820">
    <property type="entry name" value="GT4_AmsD-like"/>
    <property type="match status" value="1"/>
</dbReference>
<dbReference type="AlphaFoldDB" id="A0A6B9XVU9"/>
<dbReference type="EMBL" id="MK595719">
    <property type="protein sequence ID" value="QHR93135.1"/>
    <property type="molecule type" value="Genomic_DNA"/>
</dbReference>
<accession>A0A6B9XVU9</accession>
<dbReference type="GO" id="GO:1901135">
    <property type="term" value="P:carbohydrate derivative metabolic process"/>
    <property type="evidence" value="ECO:0007669"/>
    <property type="project" value="UniProtKB-ARBA"/>
</dbReference>
<dbReference type="Pfam" id="PF13439">
    <property type="entry name" value="Glyco_transf_4"/>
    <property type="match status" value="1"/>
</dbReference>
<protein>
    <submittedName>
        <fullName evidence="3">Alpha-1,4-N-acetyl-D-galactosaminyltransferase</fullName>
    </submittedName>
</protein>
<dbReference type="RefSeq" id="WP_058681407.1">
    <property type="nucleotide sequence ID" value="NZ_CP073310.1"/>
</dbReference>
<dbReference type="Gene3D" id="3.40.50.2000">
    <property type="entry name" value="Glycogen Phosphorylase B"/>
    <property type="match status" value="2"/>
</dbReference>
<keyword evidence="3" id="KW-0808">Transferase</keyword>
<dbReference type="PANTHER" id="PTHR12526">
    <property type="entry name" value="GLYCOSYLTRANSFERASE"/>
    <property type="match status" value="1"/>
</dbReference>
<proteinExistence type="predicted"/>
<dbReference type="GO" id="GO:0016757">
    <property type="term" value="F:glycosyltransferase activity"/>
    <property type="evidence" value="ECO:0007669"/>
    <property type="project" value="InterPro"/>
</dbReference>
<dbReference type="PANTHER" id="PTHR12526:SF630">
    <property type="entry name" value="GLYCOSYLTRANSFERASE"/>
    <property type="match status" value="1"/>
</dbReference>
<evidence type="ECO:0000313" key="3">
    <source>
        <dbReference type="EMBL" id="QHR93135.1"/>
    </source>
</evidence>
<feature type="domain" description="Glycosyltransferase subfamily 4-like N-terminal" evidence="2">
    <location>
        <begin position="17"/>
        <end position="172"/>
    </location>
</feature>
<evidence type="ECO:0000259" key="1">
    <source>
        <dbReference type="Pfam" id="PF00534"/>
    </source>
</evidence>
<dbReference type="Pfam" id="PF00534">
    <property type="entry name" value="Glycos_transf_1"/>
    <property type="match status" value="1"/>
</dbReference>
<reference evidence="3" key="1">
    <citation type="submission" date="2019-03" db="EMBL/GenBank/DDBJ databases">
        <title>Genetic characterization of the O-antigen and development of a molecular serotyping scheme for Enterobacter cloacae.</title>
        <authorList>
            <person name="Li Y."/>
            <person name="Huang J."/>
            <person name="Wang X."/>
            <person name="Xu C."/>
            <person name="Han T."/>
            <person name="Guo X."/>
        </authorList>
    </citation>
    <scope>NUCLEOTIDE SEQUENCE</scope>
    <source>
        <strain evidence="3">NCTC 11576</strain>
    </source>
</reference>
<dbReference type="InterPro" id="IPR001296">
    <property type="entry name" value="Glyco_trans_1"/>
</dbReference>
<sequence length="363" mass="41324">MKNKKICLFINALHNSGGTERIITLLANGLTNIDYEVHIVTILKTSEPFFQLNDKINLVSLCNHESLTSELERLKIIFALRKYLKSNEIKTIIAVDSLLCIYSLPAVLFTNIRHICWEHFNFKIDLGVKARRLARQLSGLLSDEIVVLSEKDKKYWQEKLLFKKSKLRVIYNASQFHITNNDYPADSKNIISVGRLTDQKGFDLLLQAWKKVHNEFPDWTLTIIGSGPKKDSLEQLATKLSLNKSIKFIAATQNITDYYQSCGFLCLPSRYEGFGLVLIEAMSFGVPAIAFDCDCGPSEILDMENGILVPNENIKIFAESLRLMISQKSLRVNMSNNAKLKANAFTSEKFTECWDSVLRNEKL</sequence>
<feature type="domain" description="Glycosyl transferase family 1" evidence="1">
    <location>
        <begin position="183"/>
        <end position="339"/>
    </location>
</feature>
<name>A0A6B9XVU9_ENTCL</name>
<dbReference type="InterPro" id="IPR028098">
    <property type="entry name" value="Glyco_trans_4-like_N"/>
</dbReference>
<dbReference type="SUPFAM" id="SSF53756">
    <property type="entry name" value="UDP-Glycosyltransferase/glycogen phosphorylase"/>
    <property type="match status" value="1"/>
</dbReference>